<dbReference type="InterPro" id="IPR000873">
    <property type="entry name" value="AMP-dep_synth/lig_dom"/>
</dbReference>
<dbReference type="Pfam" id="PF13193">
    <property type="entry name" value="AMP-binding_C"/>
    <property type="match status" value="1"/>
</dbReference>
<dbReference type="Pfam" id="PF00501">
    <property type="entry name" value="AMP-binding"/>
    <property type="match status" value="1"/>
</dbReference>
<dbReference type="EC" id="6.2.1.16" evidence="8"/>
<dbReference type="InterPro" id="IPR032387">
    <property type="entry name" value="ACAS_N"/>
</dbReference>
<dbReference type="AlphaFoldDB" id="A0A923M4S0"/>
<evidence type="ECO:0000256" key="1">
    <source>
        <dbReference type="ARBA" id="ARBA00006432"/>
    </source>
</evidence>
<dbReference type="GO" id="GO:0030729">
    <property type="term" value="F:acetoacetate-CoA ligase activity"/>
    <property type="evidence" value="ECO:0007669"/>
    <property type="project" value="UniProtKB-EC"/>
</dbReference>
<feature type="domain" description="AMP-binding enzyme C-terminal" evidence="6">
    <location>
        <begin position="541"/>
        <end position="616"/>
    </location>
</feature>
<dbReference type="PANTHER" id="PTHR42921">
    <property type="entry name" value="ACETOACETYL-COA SYNTHETASE"/>
    <property type="match status" value="1"/>
</dbReference>
<protein>
    <submittedName>
        <fullName evidence="8">Acetoacetate--CoA ligase</fullName>
        <ecNumber evidence="8">6.2.1.16</ecNumber>
    </submittedName>
</protein>
<keyword evidence="4" id="KW-0067">ATP-binding</keyword>
<evidence type="ECO:0000256" key="2">
    <source>
        <dbReference type="ARBA" id="ARBA00022598"/>
    </source>
</evidence>
<sequence>MNTDSSAEVIWRPEAERIRGARLTAFIAWLNQRSGLALADYHALWRWSVDDPEGFWLALVQYFELPLDGECTPVLPERRMPGARWFPNTRTNYVRQIFRNASSKRPAIVFRNEADERDEVSWGRLQAEVGALSAWLRCQGVKPGDRVVAWLPNIPPTVTAFLAAASIGAVWSLCSPEMGAAAVADRFRQIEPKVLIAVDGYRWGGKAHDRRAVLAEMLGQLPSVERVVLVPYLDRTALPAGLPGGTLWSDVLREPAPIEIEALPFDHPLWIVYSSGTTGLPKPIVHGHGGILIEHVKTLALHNDVHEGDRFHWYTTTGWVMWNLNVAALLVGAVMCTYDGNPAWPDYSTLWSFCGRMNLDFFGAGAAFFSLCEKNGIEPRNVAALGSLRTVGSTGSPLSPESYRWVYDKVRRDVWLAPMSGGTDFAGAFVGGVPTLPVVVGEMQARCLGADVQAWDDAGNALVDEVGELVCVQPIPSMPLYLWNDPGGKRLHDSYFDVYPGVWRHGDWLRITPRGGAVIYGRSDATINRHGVRMGTSELYSVIEAMPEVLDSLVVDLEFLGRESWMPLFVVLRAGAELDAALAGRITAAVRESLSARHVPNEVIVVPEIPRTLTGKKLEIPVKKLLLGQPAEKVANRDAMANPASLDWFIDFARRRTAATI</sequence>
<dbReference type="InterPro" id="IPR005914">
    <property type="entry name" value="Acac_CoA_synth"/>
</dbReference>
<evidence type="ECO:0000313" key="9">
    <source>
        <dbReference type="Proteomes" id="UP000596827"/>
    </source>
</evidence>
<dbReference type="Pfam" id="PF16177">
    <property type="entry name" value="ACAS_N"/>
    <property type="match status" value="1"/>
</dbReference>
<accession>A0A923M4S0</accession>
<dbReference type="InterPro" id="IPR025110">
    <property type="entry name" value="AMP-bd_C"/>
</dbReference>
<evidence type="ECO:0000259" key="6">
    <source>
        <dbReference type="Pfam" id="PF13193"/>
    </source>
</evidence>
<name>A0A923M4S0_9BURK</name>
<dbReference type="NCBIfam" id="NF002937">
    <property type="entry name" value="PRK03584.1"/>
    <property type="match status" value="1"/>
</dbReference>
<feature type="domain" description="AMP-dependent synthetase/ligase" evidence="5">
    <location>
        <begin position="103"/>
        <end position="472"/>
    </location>
</feature>
<evidence type="ECO:0000259" key="7">
    <source>
        <dbReference type="Pfam" id="PF16177"/>
    </source>
</evidence>
<keyword evidence="3" id="KW-0547">Nucleotide-binding</keyword>
<dbReference type="EMBL" id="JACORU010000001">
    <property type="protein sequence ID" value="MBC5762898.1"/>
    <property type="molecule type" value="Genomic_DNA"/>
</dbReference>
<proteinExistence type="inferred from homology"/>
<keyword evidence="9" id="KW-1185">Reference proteome</keyword>
<evidence type="ECO:0000256" key="4">
    <source>
        <dbReference type="ARBA" id="ARBA00022840"/>
    </source>
</evidence>
<comment type="caution">
    <text evidence="8">The sequence shown here is derived from an EMBL/GenBank/DDBJ whole genome shotgun (WGS) entry which is preliminary data.</text>
</comment>
<dbReference type="InterPro" id="IPR045851">
    <property type="entry name" value="AMP-bd_C_sf"/>
</dbReference>
<reference evidence="8" key="1">
    <citation type="submission" date="2020-08" db="EMBL/GenBank/DDBJ databases">
        <title>Ramlibacter sp. GTP1 16S ribosomal RNA gene genome sequencing and assembly.</title>
        <authorList>
            <person name="Kang M."/>
        </authorList>
    </citation>
    <scope>NUCLEOTIDE SEQUENCE</scope>
    <source>
        <strain evidence="8">GTP1</strain>
    </source>
</reference>
<dbReference type="Proteomes" id="UP000596827">
    <property type="component" value="Unassembled WGS sequence"/>
</dbReference>
<comment type="similarity">
    <text evidence="1">Belongs to the ATP-dependent AMP-binding enzyme family.</text>
</comment>
<dbReference type="SUPFAM" id="SSF56801">
    <property type="entry name" value="Acetyl-CoA synthetase-like"/>
    <property type="match status" value="1"/>
</dbReference>
<keyword evidence="2 8" id="KW-0436">Ligase</keyword>
<feature type="domain" description="Acetyl-coenzyme A synthetase N-terminal" evidence="7">
    <location>
        <begin position="41"/>
        <end position="94"/>
    </location>
</feature>
<dbReference type="Gene3D" id="3.30.300.30">
    <property type="match status" value="1"/>
</dbReference>
<dbReference type="InterPro" id="IPR042099">
    <property type="entry name" value="ANL_N_sf"/>
</dbReference>
<evidence type="ECO:0000256" key="3">
    <source>
        <dbReference type="ARBA" id="ARBA00022741"/>
    </source>
</evidence>
<dbReference type="RefSeq" id="WP_187079379.1">
    <property type="nucleotide sequence ID" value="NZ_JACORU010000001.1"/>
</dbReference>
<gene>
    <name evidence="8" type="ORF">H8R02_00425</name>
</gene>
<dbReference type="NCBIfam" id="TIGR01217">
    <property type="entry name" value="ac_ac_CoA_syn"/>
    <property type="match status" value="1"/>
</dbReference>
<dbReference type="InterPro" id="IPR020845">
    <property type="entry name" value="AMP-binding_CS"/>
</dbReference>
<dbReference type="PROSITE" id="PS00455">
    <property type="entry name" value="AMP_BINDING"/>
    <property type="match status" value="1"/>
</dbReference>
<dbReference type="GO" id="GO:0006629">
    <property type="term" value="P:lipid metabolic process"/>
    <property type="evidence" value="ECO:0007669"/>
    <property type="project" value="InterPro"/>
</dbReference>
<evidence type="ECO:0000313" key="8">
    <source>
        <dbReference type="EMBL" id="MBC5762898.1"/>
    </source>
</evidence>
<dbReference type="Gene3D" id="3.40.50.12780">
    <property type="entry name" value="N-terminal domain of ligase-like"/>
    <property type="match status" value="1"/>
</dbReference>
<dbReference type="GO" id="GO:0005524">
    <property type="term" value="F:ATP binding"/>
    <property type="evidence" value="ECO:0007669"/>
    <property type="project" value="UniProtKB-KW"/>
</dbReference>
<organism evidence="8 9">
    <name type="scientific">Ramlibacter albus</name>
    <dbReference type="NCBI Taxonomy" id="2079448"/>
    <lineage>
        <taxon>Bacteria</taxon>
        <taxon>Pseudomonadati</taxon>
        <taxon>Pseudomonadota</taxon>
        <taxon>Betaproteobacteria</taxon>
        <taxon>Burkholderiales</taxon>
        <taxon>Comamonadaceae</taxon>
        <taxon>Ramlibacter</taxon>
    </lineage>
</organism>
<evidence type="ECO:0000259" key="5">
    <source>
        <dbReference type="Pfam" id="PF00501"/>
    </source>
</evidence>
<dbReference type="PANTHER" id="PTHR42921:SF1">
    <property type="entry name" value="ACETOACETYL-COA SYNTHETASE"/>
    <property type="match status" value="1"/>
</dbReference>